<protein>
    <submittedName>
        <fullName evidence="2">Head-to-tail adaptor</fullName>
    </submittedName>
</protein>
<gene>
    <name evidence="2" type="primary">23</name>
    <name evidence="2" type="ORF">LITTLEE_23</name>
</gene>
<name>G1D3Q8_9CAUD</name>
<dbReference type="RefSeq" id="YP_009636934.1">
    <property type="nucleotide sequence ID" value="NC_042322.1"/>
</dbReference>
<evidence type="ECO:0000256" key="1">
    <source>
        <dbReference type="SAM" id="MobiDB-lite"/>
    </source>
</evidence>
<sequence>MMAEELTTEDVDTYTQGRIDKDDPETARALAAALSRARRACGWHVTPVVESTVRLHGSGHDFIVLPTLKPVELLSITEDGEEVDLDEVYFISQEPGVLYKKCGWWCRGPIEVTLTHGFTAEEAGDFREVVLQAVDVANLMVGTGATGPITGMEVDDVNMRWSGLVDRSWGIAKNPMLESVIYQYRLVAIA</sequence>
<keyword evidence="3" id="KW-1185">Reference proteome</keyword>
<evidence type="ECO:0000313" key="3">
    <source>
        <dbReference type="Proteomes" id="UP000008414"/>
    </source>
</evidence>
<dbReference type="GeneID" id="40233680"/>
<dbReference type="EMBL" id="JF937101">
    <property type="protein sequence ID" value="AEK09407.1"/>
    <property type="molecule type" value="Genomic_DNA"/>
</dbReference>
<organism evidence="2 3">
    <name type="scientific">Mycobacterium phage LittleE</name>
    <dbReference type="NCBI Taxonomy" id="2922212"/>
    <lineage>
        <taxon>Viruses</taxon>
        <taxon>Duplodnaviria</taxon>
        <taxon>Heunggongvirae</taxon>
        <taxon>Uroviricota</taxon>
        <taxon>Caudoviricetes</taxon>
        <taxon>Omegavirus</taxon>
        <taxon>Omegavirus littlee</taxon>
    </lineage>
</organism>
<accession>G1D3Q8</accession>
<proteinExistence type="predicted"/>
<reference evidence="2 3" key="1">
    <citation type="journal article" date="2012" name="J. Virol.">
        <title>Complete Genome Sequences of 138 Mycobacteriophages.</title>
        <authorList>
            <consortium name="the Science Education Alliance Phage Hunters Advancing Genomics and Evolutionary Science Program"/>
            <consortium name="the KwaZulu-Natal Research Institute for Tuberculosis and HIV Mycobacterial Genetics Course Students"/>
            <consortium name="the Phage Hunters Integrating Research and Education Program"/>
            <person name="Hatfull G.F."/>
        </authorList>
    </citation>
    <scope>NUCLEOTIDE SEQUENCE [LARGE SCALE GENOMIC DNA]</scope>
    <source>
        <strain evidence="2">LittleE</strain>
    </source>
</reference>
<feature type="region of interest" description="Disordered" evidence="1">
    <location>
        <begin position="1"/>
        <end position="20"/>
    </location>
</feature>
<dbReference type="Proteomes" id="UP000008414">
    <property type="component" value="Segment"/>
</dbReference>
<dbReference type="OrthoDB" id="9499at10239"/>
<evidence type="ECO:0000313" key="2">
    <source>
        <dbReference type="EMBL" id="AEK09407.1"/>
    </source>
</evidence>
<feature type="compositionally biased region" description="Acidic residues" evidence="1">
    <location>
        <begin position="1"/>
        <end position="12"/>
    </location>
</feature>